<dbReference type="EMBL" id="CSAD01000107">
    <property type="protein sequence ID" value="COV12380.1"/>
    <property type="molecule type" value="Genomic_DNA"/>
</dbReference>
<evidence type="ECO:0000313" key="8">
    <source>
        <dbReference type="EMBL" id="CKR11337.1"/>
    </source>
</evidence>
<dbReference type="CDD" id="cd05233">
    <property type="entry name" value="SDR_c"/>
    <property type="match status" value="1"/>
</dbReference>
<reference evidence="12 21" key="5">
    <citation type="submission" date="2017-02" db="EMBL/GenBank/DDBJ databases">
        <title>Protein polymorphisms may explain contrasting epidemiological fitness of two variants of a multidrug-resistant Mycobacterium tuberculosis strain.</title>
        <authorList>
            <person name="Bigi M.M."/>
            <person name="Lopez B."/>
            <person name="Blanco F.C."/>
            <person name="Sasiain M.C."/>
            <person name="De La Barrera S."/>
            <person name="Ritacco V."/>
            <person name="Bigi F."/>
            <person name="Soria M.A."/>
        </authorList>
    </citation>
    <scope>NUCLEOTIDE SEQUENCE [LARGE SCALE GENOMIC DNA]</scope>
    <source>
        <strain evidence="12 21">6548</strain>
    </source>
</reference>
<reference evidence="12 21" key="3">
    <citation type="submission" date="2016-04" db="EMBL/GenBank/DDBJ databases">
        <authorList>
            <person name="Bigi M."/>
            <person name="Bigi F."/>
            <person name="Soria M.A."/>
        </authorList>
    </citation>
    <scope>NUCLEOTIDE SEQUENCE [LARGE SCALE GENOMIC DNA]</scope>
    <source>
        <strain evidence="12 21">6548</strain>
    </source>
</reference>
<gene>
    <name evidence="8" type="primary">hdhA_1</name>
    <name evidence="6" type="synonym">hdhA_2</name>
    <name evidence="12" type="synonym">hdhA_4</name>
    <name evidence="12" type="ORF">A4S10_03648</name>
    <name evidence="14" type="ORF">DKC2_3712</name>
    <name evidence="13" type="ORF">DSJ38_06825</name>
    <name evidence="10" type="ORF">ERS007661_01093</name>
    <name evidence="11" type="ORF">ERS007679_01099</name>
    <name evidence="6" type="ORF">ERS007688_02175</name>
    <name evidence="7" type="ORF">ERS027659_00470</name>
    <name evidence="8" type="ORF">ERS027661_00612</name>
    <name evidence="9" type="ORF">ERS094118_03459</name>
</gene>
<dbReference type="EMBL" id="CNFU01000080">
    <property type="protein sequence ID" value="CKR11337.1"/>
    <property type="molecule type" value="Genomic_DNA"/>
</dbReference>
<evidence type="ECO:0000313" key="21">
    <source>
        <dbReference type="Proteomes" id="UP000189452"/>
    </source>
</evidence>
<dbReference type="Proteomes" id="UP000256381">
    <property type="component" value="Unassembled WGS sequence"/>
</dbReference>
<reference evidence="15 16" key="1">
    <citation type="submission" date="2015-03" db="EMBL/GenBank/DDBJ databases">
        <authorList>
            <consortium name="Pathogen Informatics"/>
        </authorList>
    </citation>
    <scope>NUCLEOTIDE SEQUENCE [LARGE SCALE GENOMIC DNA]</scope>
    <source>
        <strain evidence="7 20">Bir 185</strain>
        <strain evidence="8 18">Bir 187</strain>
        <strain evidence="10 15">D00501624</strain>
        <strain evidence="11 16">G09801536</strain>
        <strain evidence="6 17">H09601792</strain>
    </source>
</reference>
<dbReference type="Proteomes" id="UP000039217">
    <property type="component" value="Unassembled WGS sequence"/>
</dbReference>
<dbReference type="OMA" id="TETAACE"/>
<organism evidence="8 18">
    <name type="scientific">Mycobacterium tuberculosis</name>
    <dbReference type="NCBI Taxonomy" id="1773"/>
    <lineage>
        <taxon>Bacteria</taxon>
        <taxon>Bacillati</taxon>
        <taxon>Actinomycetota</taxon>
        <taxon>Actinomycetes</taxon>
        <taxon>Mycobacteriales</taxon>
        <taxon>Mycobacteriaceae</taxon>
        <taxon>Mycobacterium</taxon>
        <taxon>Mycobacterium tuberculosis complex</taxon>
    </lineage>
</organism>
<dbReference type="Proteomes" id="UP000300237">
    <property type="component" value="Chromosome"/>
</dbReference>
<comment type="similarity">
    <text evidence="1">Belongs to the short-chain dehydrogenases/reductases (SDR) family.</text>
</comment>
<evidence type="ECO:0000313" key="6">
    <source>
        <dbReference type="EMBL" id="CFE52881.1"/>
    </source>
</evidence>
<dbReference type="Proteomes" id="UP000045842">
    <property type="component" value="Unassembled WGS sequence"/>
</dbReference>
<dbReference type="PANTHER" id="PTHR43943:SF17">
    <property type="entry name" value="3-PHENYLPROPIONATE-DIHYDRODIOL_CINNAMIC ACID-DIHYDRODIOL DEHYDROGENASE"/>
    <property type="match status" value="1"/>
</dbReference>
<name>A0A045HBS6_MYCTX</name>
<dbReference type="Proteomes" id="UP000050164">
    <property type="component" value="Unassembled WGS sequence"/>
</dbReference>
<evidence type="ECO:0000313" key="18">
    <source>
        <dbReference type="Proteomes" id="UP000049023"/>
    </source>
</evidence>
<dbReference type="Pfam" id="PF13561">
    <property type="entry name" value="adh_short_C2"/>
    <property type="match status" value="1"/>
</dbReference>
<evidence type="ECO:0000313" key="22">
    <source>
        <dbReference type="Proteomes" id="UP000256381"/>
    </source>
</evidence>
<dbReference type="EMBL" id="LR027516">
    <property type="protein sequence ID" value="VCU51802.1"/>
    <property type="molecule type" value="Genomic_DNA"/>
</dbReference>
<feature type="domain" description="Ketoreductase" evidence="5">
    <location>
        <begin position="46"/>
        <end position="232"/>
    </location>
</feature>
<dbReference type="Proteomes" id="UP000050139">
    <property type="component" value="Unassembled WGS sequence"/>
</dbReference>
<evidence type="ECO:0000313" key="14">
    <source>
        <dbReference type="EMBL" id="VCU51802.1"/>
    </source>
</evidence>
<evidence type="ECO:0000313" key="20">
    <source>
        <dbReference type="Proteomes" id="UP000050164"/>
    </source>
</evidence>
<dbReference type="FunFam" id="3.40.50.720:FF:000713">
    <property type="entry name" value="Short-chain type dehydrogenase/reductase"/>
    <property type="match status" value="1"/>
</dbReference>
<dbReference type="InterPro" id="IPR057326">
    <property type="entry name" value="KR_dom"/>
</dbReference>
<dbReference type="PANTHER" id="PTHR43943">
    <property type="entry name" value="DEHYDROGENASE/REDUCTASE (SDR FAMILY) MEMBER 4"/>
    <property type="match status" value="1"/>
</dbReference>
<dbReference type="NCBIfam" id="NF004528">
    <property type="entry name" value="PRK05875.1"/>
    <property type="match status" value="1"/>
</dbReference>
<keyword evidence="3 8" id="KW-0560">Oxidoreductase</keyword>
<reference evidence="13" key="6">
    <citation type="submission" date="2018-07" db="EMBL/GenBank/DDBJ databases">
        <authorList>
            <person name="Shah S."/>
            <person name="Brown T."/>
            <person name="Auld S."/>
            <person name="Bratton K."/>
            <person name="Narechania A."/>
            <person name="Mathema B."/>
            <person name="Gandhi N."/>
        </authorList>
    </citation>
    <scope>NUCLEOTIDE SEQUENCE</scope>
    <source>
        <strain evidence="13">32301_S10</strain>
    </source>
</reference>
<dbReference type="InterPro" id="IPR002347">
    <property type="entry name" value="SDR_fam"/>
</dbReference>
<evidence type="ECO:0000313" key="10">
    <source>
        <dbReference type="EMBL" id="CNU72607.1"/>
    </source>
</evidence>
<keyword evidence="2" id="KW-0058">Aromatic hydrocarbons catabolism</keyword>
<evidence type="ECO:0000313" key="16">
    <source>
        <dbReference type="Proteomes" id="UP000045842"/>
    </source>
</evidence>
<evidence type="ECO:0000313" key="15">
    <source>
        <dbReference type="Proteomes" id="UP000039217"/>
    </source>
</evidence>
<evidence type="ECO:0000313" key="23">
    <source>
        <dbReference type="Proteomes" id="UP000300237"/>
    </source>
</evidence>
<dbReference type="SMR" id="A0A045HBS6"/>
<accession>A0A045HBS6</accession>
<reference evidence="9 19" key="2">
    <citation type="submission" date="2015-03" db="EMBL/GenBank/DDBJ databases">
        <authorList>
            <consortium name="Pathogen Informatics"/>
            <person name="Murphy D."/>
        </authorList>
    </citation>
    <scope>NUCLEOTIDE SEQUENCE [LARGE SCALE GENOMIC DNA]</scope>
    <source>
        <strain evidence="9 19">0268S</strain>
    </source>
</reference>
<dbReference type="Proteomes" id="UP000189452">
    <property type="component" value="Chromosome"/>
</dbReference>
<evidence type="ECO:0000256" key="3">
    <source>
        <dbReference type="ARBA" id="ARBA00023002"/>
    </source>
</evidence>
<dbReference type="SMART" id="SM00822">
    <property type="entry name" value="PKS_KR"/>
    <property type="match status" value="1"/>
</dbReference>
<keyword evidence="4" id="KW-0520">NAD</keyword>
<evidence type="ECO:0000313" key="11">
    <source>
        <dbReference type="EMBL" id="COV12380.1"/>
    </source>
</evidence>
<dbReference type="PRINTS" id="PR00081">
    <property type="entry name" value="GDHRDH"/>
</dbReference>
<dbReference type="EMBL" id="LWDQ01000001">
    <property type="protein sequence ID" value="OMH61457.1"/>
    <property type="molecule type" value="Genomic_DNA"/>
</dbReference>
<dbReference type="Proteomes" id="UP000046947">
    <property type="component" value="Unassembled WGS sequence"/>
</dbReference>
<dbReference type="EMBL" id="COPH01000032">
    <property type="protein sequence ID" value="CLW85447.1"/>
    <property type="molecule type" value="Genomic_DNA"/>
</dbReference>
<dbReference type="InterPro" id="IPR020904">
    <property type="entry name" value="Sc_DH/Rdtase_CS"/>
</dbReference>
<evidence type="ECO:0000256" key="4">
    <source>
        <dbReference type="ARBA" id="ARBA00023027"/>
    </source>
</evidence>
<dbReference type="EMBL" id="CQQC01000267">
    <property type="protein sequence ID" value="CNU72607.1"/>
    <property type="molecule type" value="Genomic_DNA"/>
</dbReference>
<dbReference type="PROSITE" id="PS00061">
    <property type="entry name" value="ADH_SHORT"/>
    <property type="match status" value="1"/>
</dbReference>
<evidence type="ECO:0000259" key="5">
    <source>
        <dbReference type="SMART" id="SM00822"/>
    </source>
</evidence>
<dbReference type="EC" id="1.-.-.-" evidence="8"/>
<evidence type="ECO:0000313" key="12">
    <source>
        <dbReference type="EMBL" id="OMH61457.1"/>
    </source>
</evidence>
<evidence type="ECO:0000313" key="19">
    <source>
        <dbReference type="Proteomes" id="UP000050139"/>
    </source>
</evidence>
<dbReference type="InterPro" id="IPR036291">
    <property type="entry name" value="NAD(P)-bd_dom_sf"/>
</dbReference>
<protein>
    <submittedName>
        <fullName evidence="12">7-alpha-hydroxysteroid dehydrogenase</fullName>
        <ecNumber evidence="8 12">1.1.1.159</ecNumber>
    </submittedName>
    <submittedName>
        <fullName evidence="13">SDR family oxidoreductase</fullName>
    </submittedName>
    <submittedName>
        <fullName evidence="8">Short-chain dehydrogenase/reductase</fullName>
        <ecNumber evidence="8">1.-.-.-</ecNumber>
    </submittedName>
    <submittedName>
        <fullName evidence="14">Short-chain type dehydrogenase/reductase</fullName>
    </submittedName>
</protein>
<dbReference type="EC" id="1.1.1.159" evidence="8 12"/>
<dbReference type="GO" id="GO:0008709">
    <property type="term" value="F:cholate 7-alpha-dehydrogenase (NAD+) activity"/>
    <property type="evidence" value="ECO:0007669"/>
    <property type="project" value="UniProtKB-EC"/>
</dbReference>
<evidence type="ECO:0000256" key="2">
    <source>
        <dbReference type="ARBA" id="ARBA00022797"/>
    </source>
</evidence>
<evidence type="ECO:0000313" key="9">
    <source>
        <dbReference type="EMBL" id="CLW85447.1"/>
    </source>
</evidence>
<sequence>MNSRAPRNLAVSSPSAQVTGRMVQNGENLFQFRREGPQVQLSFQDRTYLVTGGGSGIGKGVAAGLVAAGAAVMIVGRNPDKLAAAVKDIEALKTGAIGYEPADITDEEQTLRVVDAATAWHGRLHGVVHCAGGSQTIGPITQIDSQAWRRTVDLNVNGTMYVLKHAARELVRGGGGSFVGISSIAASNTHRWFGAYGVTKSAVDHMMKLAADELGPSWVRVNSIRPGLIRTDLVVPVTESPELSADYRVCTPLPRVGEVEDVANLAMFLLSDAASWITGQVINVDGGHMLRRGPDFSPMLEPVFGADGLRGVVG</sequence>
<dbReference type="AlphaFoldDB" id="A0A045HBS6"/>
<reference evidence="14 23" key="7">
    <citation type="submission" date="2018-08" db="EMBL/GenBank/DDBJ databases">
        <authorList>
            <person name="Fokvardsen B D."/>
            <person name="Norman A."/>
        </authorList>
    </citation>
    <scope>NUCLEOTIDE SEQUENCE [LARGE SCALE GENOMIC DNA]</scope>
    <source>
        <strain evidence="14 23">DKC2</strain>
    </source>
</reference>
<dbReference type="SUPFAM" id="SSF51735">
    <property type="entry name" value="NAD(P)-binding Rossmann-fold domains"/>
    <property type="match status" value="1"/>
</dbReference>
<evidence type="ECO:0000313" key="17">
    <source>
        <dbReference type="Proteomes" id="UP000046947"/>
    </source>
</evidence>
<dbReference type="Gene3D" id="3.40.50.720">
    <property type="entry name" value="NAD(P)-binding Rossmann-like Domain"/>
    <property type="match status" value="1"/>
</dbReference>
<dbReference type="EMBL" id="CNFT01000063">
    <property type="protein sequence ID" value="CKQ96995.1"/>
    <property type="molecule type" value="Genomic_DNA"/>
</dbReference>
<reference evidence="13 22" key="4">
    <citation type="journal article" date="2017" name="N. Engl. J. Med.">
        <title>Transmission of Extensively Drug-Resistant Tuberculosis in South Africa.</title>
        <authorList>
            <person name="Shah N.S."/>
            <person name="Auld S.C."/>
            <person name="Brust J.C."/>
            <person name="Mathema B."/>
            <person name="Ismail N."/>
            <person name="Moodley P."/>
            <person name="Mlisana K."/>
            <person name="Allana S."/>
            <person name="Campbell A."/>
            <person name="Mthiyane T."/>
            <person name="Morris N."/>
            <person name="Mpangase P."/>
            <person name="van der Meulen H."/>
            <person name="Omar S.V."/>
            <person name="Brown T.S."/>
            <person name="Narechania A."/>
            <person name="Shaskina E."/>
            <person name="Kapwata T."/>
            <person name="Kreiswirth B."/>
            <person name="Gandhi N.R."/>
        </authorList>
    </citation>
    <scope>NUCLEOTIDE SEQUENCE [LARGE SCALE GENOMIC DNA]</scope>
    <source>
        <strain evidence="13 22">32301_S10</strain>
    </source>
</reference>
<evidence type="ECO:0000313" key="7">
    <source>
        <dbReference type="EMBL" id="CKQ96995.1"/>
    </source>
</evidence>
<dbReference type="EMBL" id="CFOH01000338">
    <property type="protein sequence ID" value="CFE52881.1"/>
    <property type="molecule type" value="Genomic_DNA"/>
</dbReference>
<dbReference type="EMBL" id="QTBD01000101">
    <property type="protein sequence ID" value="REQ54299.1"/>
    <property type="molecule type" value="Genomic_DNA"/>
</dbReference>
<evidence type="ECO:0000313" key="13">
    <source>
        <dbReference type="EMBL" id="REQ54299.1"/>
    </source>
</evidence>
<dbReference type="Proteomes" id="UP000049023">
    <property type="component" value="Unassembled WGS sequence"/>
</dbReference>
<proteinExistence type="inferred from homology"/>
<evidence type="ECO:0000256" key="1">
    <source>
        <dbReference type="ARBA" id="ARBA00006484"/>
    </source>
</evidence>